<dbReference type="Proteomes" id="UP000824540">
    <property type="component" value="Unassembled WGS sequence"/>
</dbReference>
<gene>
    <name evidence="1" type="ORF">JZ751_020288</name>
</gene>
<evidence type="ECO:0000313" key="1">
    <source>
        <dbReference type="EMBL" id="KAG9331067.1"/>
    </source>
</evidence>
<dbReference type="OrthoDB" id="1729737at2759"/>
<dbReference type="PANTHER" id="PTHR45737">
    <property type="entry name" value="VON WILLEBRAND FACTOR A DOMAIN-CONTAINING PROTEIN 5A"/>
    <property type="match status" value="1"/>
</dbReference>
<dbReference type="PANTHER" id="PTHR45737:SF6">
    <property type="entry name" value="VON WILLEBRAND FACTOR A DOMAIN-CONTAINING PROTEIN 5A"/>
    <property type="match status" value="1"/>
</dbReference>
<comment type="caution">
    <text evidence="1">The sequence shown here is derived from an EMBL/GenBank/DDBJ whole genome shotgun (WGS) entry which is preliminary data.</text>
</comment>
<feature type="non-terminal residue" evidence="1">
    <location>
        <position position="233"/>
    </location>
</feature>
<protein>
    <submittedName>
        <fullName evidence="1">Uncharacterized protein</fullName>
    </submittedName>
</protein>
<dbReference type="EMBL" id="JAFBMS010000390">
    <property type="protein sequence ID" value="KAG9331067.1"/>
    <property type="molecule type" value="Genomic_DNA"/>
</dbReference>
<keyword evidence="2" id="KW-1185">Reference proteome</keyword>
<organism evidence="1 2">
    <name type="scientific">Albula glossodonta</name>
    <name type="common">roundjaw bonefish</name>
    <dbReference type="NCBI Taxonomy" id="121402"/>
    <lineage>
        <taxon>Eukaryota</taxon>
        <taxon>Metazoa</taxon>
        <taxon>Chordata</taxon>
        <taxon>Craniata</taxon>
        <taxon>Vertebrata</taxon>
        <taxon>Euteleostomi</taxon>
        <taxon>Actinopterygii</taxon>
        <taxon>Neopterygii</taxon>
        <taxon>Teleostei</taxon>
        <taxon>Albuliformes</taxon>
        <taxon>Albulidae</taxon>
        <taxon>Albula</taxon>
    </lineage>
</organism>
<evidence type="ECO:0000313" key="2">
    <source>
        <dbReference type="Proteomes" id="UP000824540"/>
    </source>
</evidence>
<sequence length="233" mass="25873">MTIHRLGARTLIRTLETELRLADEGGQDKDKVESLKKRVTELSIQSGVSMVHGAPKARMIPCHAGLMPLRKFNALPMMSVNQCLFLGAPSPTKGEYFLKKRIMKGRISIEGAISRRARTEELMEDQMPKDPLLQLISLQKASGSWDMGAELAELCGKTMEEAVKHMPAQADRSVWATVLALLWLYGFKLDYKEEWQFVAMKAVSWIRAQTGGGVSQCVQAGNTLLGLQLQEGT</sequence>
<proteinExistence type="predicted"/>
<name>A0A8T2N3D8_9TELE</name>
<accession>A0A8T2N3D8</accession>
<dbReference type="AlphaFoldDB" id="A0A8T2N3D8"/>
<reference evidence="1" key="1">
    <citation type="thesis" date="2021" institute="BYU ScholarsArchive" country="Provo, UT, USA">
        <title>Applications of and Algorithms for Genome Assembly and Genomic Analyses with an Emphasis on Marine Teleosts.</title>
        <authorList>
            <person name="Pickett B.D."/>
        </authorList>
    </citation>
    <scope>NUCLEOTIDE SEQUENCE</scope>
    <source>
        <strain evidence="1">HI-2016</strain>
    </source>
</reference>